<evidence type="ECO:0000256" key="1">
    <source>
        <dbReference type="SAM" id="MobiDB-lite"/>
    </source>
</evidence>
<name>A0AAE0IIQ3_9PEZI</name>
<dbReference type="EMBL" id="JAUEDM010000002">
    <property type="protein sequence ID" value="KAK3325810.1"/>
    <property type="molecule type" value="Genomic_DNA"/>
</dbReference>
<dbReference type="InterPro" id="IPR046529">
    <property type="entry name" value="DUF6594"/>
</dbReference>
<keyword evidence="5" id="KW-1185">Reference proteome</keyword>
<keyword evidence="2" id="KW-0472">Membrane</keyword>
<reference evidence="4" key="1">
    <citation type="journal article" date="2023" name="Mol. Phylogenet. Evol.">
        <title>Genome-scale phylogeny and comparative genomics of the fungal order Sordariales.</title>
        <authorList>
            <person name="Hensen N."/>
            <person name="Bonometti L."/>
            <person name="Westerberg I."/>
            <person name="Brannstrom I.O."/>
            <person name="Guillou S."/>
            <person name="Cros-Aarteil S."/>
            <person name="Calhoun S."/>
            <person name="Haridas S."/>
            <person name="Kuo A."/>
            <person name="Mondo S."/>
            <person name="Pangilinan J."/>
            <person name="Riley R."/>
            <person name="LaButti K."/>
            <person name="Andreopoulos B."/>
            <person name="Lipzen A."/>
            <person name="Chen C."/>
            <person name="Yan M."/>
            <person name="Daum C."/>
            <person name="Ng V."/>
            <person name="Clum A."/>
            <person name="Steindorff A."/>
            <person name="Ohm R.A."/>
            <person name="Martin F."/>
            <person name="Silar P."/>
            <person name="Natvig D.O."/>
            <person name="Lalanne C."/>
            <person name="Gautier V."/>
            <person name="Ament-Velasquez S.L."/>
            <person name="Kruys A."/>
            <person name="Hutchinson M.I."/>
            <person name="Powell A.J."/>
            <person name="Barry K."/>
            <person name="Miller A.N."/>
            <person name="Grigoriev I.V."/>
            <person name="Debuchy R."/>
            <person name="Gladieux P."/>
            <person name="Hiltunen Thoren M."/>
            <person name="Johannesson H."/>
        </authorList>
    </citation>
    <scope>NUCLEOTIDE SEQUENCE</scope>
    <source>
        <strain evidence="4">CBS 118394</strain>
    </source>
</reference>
<evidence type="ECO:0000313" key="4">
    <source>
        <dbReference type="EMBL" id="KAK3325810.1"/>
    </source>
</evidence>
<dbReference type="AlphaFoldDB" id="A0AAE0IIQ3"/>
<keyword evidence="2" id="KW-0812">Transmembrane</keyword>
<feature type="compositionally biased region" description="Basic and acidic residues" evidence="1">
    <location>
        <begin position="1"/>
        <end position="16"/>
    </location>
</feature>
<accession>A0AAE0IIQ3</accession>
<feature type="transmembrane region" description="Helical" evidence="2">
    <location>
        <begin position="276"/>
        <end position="297"/>
    </location>
</feature>
<protein>
    <recommendedName>
        <fullName evidence="3">DUF6594 domain-containing protein</fullName>
    </recommendedName>
</protein>
<reference evidence="4" key="2">
    <citation type="submission" date="2023-06" db="EMBL/GenBank/DDBJ databases">
        <authorList>
            <consortium name="Lawrence Berkeley National Laboratory"/>
            <person name="Haridas S."/>
            <person name="Hensen N."/>
            <person name="Bonometti L."/>
            <person name="Westerberg I."/>
            <person name="Brannstrom I.O."/>
            <person name="Guillou S."/>
            <person name="Cros-Aarteil S."/>
            <person name="Calhoun S."/>
            <person name="Kuo A."/>
            <person name="Mondo S."/>
            <person name="Pangilinan J."/>
            <person name="Riley R."/>
            <person name="Labutti K."/>
            <person name="Andreopoulos B."/>
            <person name="Lipzen A."/>
            <person name="Chen C."/>
            <person name="Yanf M."/>
            <person name="Daum C."/>
            <person name="Ng V."/>
            <person name="Clum A."/>
            <person name="Steindorff A."/>
            <person name="Ohm R."/>
            <person name="Martin F."/>
            <person name="Silar P."/>
            <person name="Natvig D."/>
            <person name="Lalanne C."/>
            <person name="Gautier V."/>
            <person name="Ament-Velasquez S.L."/>
            <person name="Kruys A."/>
            <person name="Hutchinson M.I."/>
            <person name="Powell A.J."/>
            <person name="Barry K."/>
            <person name="Miller A.N."/>
            <person name="Grigoriev I.V."/>
            <person name="Debuchy R."/>
            <person name="Gladieux P."/>
            <person name="Thoren M.H."/>
            <person name="Johannesson H."/>
        </authorList>
    </citation>
    <scope>NUCLEOTIDE SEQUENCE</scope>
    <source>
        <strain evidence="4">CBS 118394</strain>
    </source>
</reference>
<feature type="compositionally biased region" description="Low complexity" evidence="1">
    <location>
        <begin position="19"/>
        <end position="42"/>
    </location>
</feature>
<feature type="transmembrane region" description="Helical" evidence="2">
    <location>
        <begin position="245"/>
        <end position="269"/>
    </location>
</feature>
<feature type="domain" description="DUF6594" evidence="3">
    <location>
        <begin position="96"/>
        <end position="313"/>
    </location>
</feature>
<comment type="caution">
    <text evidence="4">The sequence shown here is derived from an EMBL/GenBank/DDBJ whole genome shotgun (WGS) entry which is preliminary data.</text>
</comment>
<feature type="region of interest" description="Disordered" evidence="1">
    <location>
        <begin position="1"/>
        <end position="60"/>
    </location>
</feature>
<evidence type="ECO:0000313" key="5">
    <source>
        <dbReference type="Proteomes" id="UP001283341"/>
    </source>
</evidence>
<gene>
    <name evidence="4" type="ORF">B0H66DRAFT_549438</name>
</gene>
<evidence type="ECO:0000259" key="3">
    <source>
        <dbReference type="Pfam" id="PF20237"/>
    </source>
</evidence>
<feature type="transmembrane region" description="Helical" evidence="2">
    <location>
        <begin position="303"/>
        <end position="322"/>
    </location>
</feature>
<dbReference type="Proteomes" id="UP001283341">
    <property type="component" value="Unassembled WGS sequence"/>
</dbReference>
<keyword evidence="2" id="KW-1133">Transmembrane helix</keyword>
<evidence type="ECO:0000256" key="2">
    <source>
        <dbReference type="SAM" id="Phobius"/>
    </source>
</evidence>
<organism evidence="4 5">
    <name type="scientific">Apodospora peruviana</name>
    <dbReference type="NCBI Taxonomy" id="516989"/>
    <lineage>
        <taxon>Eukaryota</taxon>
        <taxon>Fungi</taxon>
        <taxon>Dikarya</taxon>
        <taxon>Ascomycota</taxon>
        <taxon>Pezizomycotina</taxon>
        <taxon>Sordariomycetes</taxon>
        <taxon>Sordariomycetidae</taxon>
        <taxon>Sordariales</taxon>
        <taxon>Lasiosphaeriaceae</taxon>
        <taxon>Apodospora</taxon>
    </lineage>
</organism>
<dbReference type="Pfam" id="PF20237">
    <property type="entry name" value="DUF6594"/>
    <property type="match status" value="1"/>
</dbReference>
<sequence length="336" mass="38340">MVEYSEKELDLERGETFRPSTTIEESPSTPTFSTSTAVPSTTGEEEDDINEATGRTGSARRKQWTREWQFFPACERQVSMTLDYLAAGLWDTFRDIESLERQNRERGRHDYRDHRPDNEFGEKKAKLMDKMTADVERYLRIFSNAITVMNQSTPNVRNVNDYRWWAYSANIPSEPSDHVLCASNYRTLNPRPSMVDTFMHSTFQVMAERYFKHVAKEPTSPTTQTGAAPEKNILVFNWNYKTLRIITHLVIILLALIFLLLPLTLVYLLELNKVPAVLTIVVFCLCFCLVFFLFGGLNTDHKFILFLAYTGVMATLLSNLGAGGPGENVCQITAGD</sequence>
<proteinExistence type="predicted"/>